<accession>A0ABV1WLA2</accession>
<keyword evidence="2" id="KW-1185">Reference proteome</keyword>
<reference evidence="1 2" key="1">
    <citation type="submission" date="2024-06" db="EMBL/GenBank/DDBJ databases">
        <title>The Natural Products Discovery Center: Release of the First 8490 Sequenced Strains for Exploring Actinobacteria Biosynthetic Diversity.</title>
        <authorList>
            <person name="Kalkreuter E."/>
            <person name="Kautsar S.A."/>
            <person name="Yang D."/>
            <person name="Bader C.D."/>
            <person name="Teijaro C.N."/>
            <person name="Fluegel L."/>
            <person name="Davis C.M."/>
            <person name="Simpson J.R."/>
            <person name="Lauterbach L."/>
            <person name="Steele A.D."/>
            <person name="Gui C."/>
            <person name="Meng S."/>
            <person name="Li G."/>
            <person name="Viehrig K."/>
            <person name="Ye F."/>
            <person name="Su P."/>
            <person name="Kiefer A.F."/>
            <person name="Nichols A."/>
            <person name="Cepeda A.J."/>
            <person name="Yan W."/>
            <person name="Fan B."/>
            <person name="Jiang Y."/>
            <person name="Adhikari A."/>
            <person name="Zheng C.-J."/>
            <person name="Schuster L."/>
            <person name="Cowan T.M."/>
            <person name="Smanski M.J."/>
            <person name="Chevrette M.G."/>
            <person name="De Carvalho L.P.S."/>
            <person name="Shen B."/>
        </authorList>
    </citation>
    <scope>NUCLEOTIDE SEQUENCE [LARGE SCALE GENOMIC DNA]</scope>
    <source>
        <strain evidence="1 2">NPDC000634</strain>
    </source>
</reference>
<comment type="caution">
    <text evidence="1">The sequence shown here is derived from an EMBL/GenBank/DDBJ whole genome shotgun (WGS) entry which is preliminary data.</text>
</comment>
<sequence length="88" mass="9799">PPADTTMAYVGSVDAFGRRLPLRTAAMLLRVLREAGDPAAPGLHRLVTTWSEAFADRFRARWVPLDHQVEHQARTVLATAQHARELTI</sequence>
<dbReference type="EMBL" id="JBEPCU010002104">
    <property type="protein sequence ID" value="MER6984944.1"/>
    <property type="molecule type" value="Genomic_DNA"/>
</dbReference>
<organism evidence="1 2">
    <name type="scientific">Streptomyces carpinensis</name>
    <dbReference type="NCBI Taxonomy" id="66369"/>
    <lineage>
        <taxon>Bacteria</taxon>
        <taxon>Bacillati</taxon>
        <taxon>Actinomycetota</taxon>
        <taxon>Actinomycetes</taxon>
        <taxon>Kitasatosporales</taxon>
        <taxon>Streptomycetaceae</taxon>
        <taxon>Streptomyces</taxon>
    </lineage>
</organism>
<evidence type="ECO:0000313" key="1">
    <source>
        <dbReference type="EMBL" id="MER6984944.1"/>
    </source>
</evidence>
<dbReference type="Proteomes" id="UP001458415">
    <property type="component" value="Unassembled WGS sequence"/>
</dbReference>
<name>A0ABV1WLA2_9ACTN</name>
<protein>
    <submittedName>
        <fullName evidence="1">3-hydroxyacyl-CoA dehydrogenase</fullName>
    </submittedName>
</protein>
<feature type="non-terminal residue" evidence="1">
    <location>
        <position position="1"/>
    </location>
</feature>
<gene>
    <name evidence="1" type="ORF">ABT317_50415</name>
</gene>
<proteinExistence type="predicted"/>
<evidence type="ECO:0000313" key="2">
    <source>
        <dbReference type="Proteomes" id="UP001458415"/>
    </source>
</evidence>